<accession>A0A4Z0BFN3</accession>
<evidence type="ECO:0000313" key="5">
    <source>
        <dbReference type="EMBL" id="TFY97189.1"/>
    </source>
</evidence>
<feature type="domain" description="HTH marR-type" evidence="4">
    <location>
        <begin position="1"/>
        <end position="150"/>
    </location>
</feature>
<evidence type="ECO:0000256" key="2">
    <source>
        <dbReference type="ARBA" id="ARBA00023125"/>
    </source>
</evidence>
<gene>
    <name evidence="5" type="ORF">EZ216_19100</name>
</gene>
<comment type="caution">
    <text evidence="5">The sequence shown here is derived from an EMBL/GenBank/DDBJ whole genome shotgun (WGS) entry which is preliminary data.</text>
</comment>
<keyword evidence="1" id="KW-0805">Transcription regulation</keyword>
<dbReference type="PANTHER" id="PTHR42756">
    <property type="entry name" value="TRANSCRIPTIONAL REGULATOR, MARR"/>
    <property type="match status" value="1"/>
</dbReference>
<dbReference type="GO" id="GO:0003677">
    <property type="term" value="F:DNA binding"/>
    <property type="evidence" value="ECO:0007669"/>
    <property type="project" value="UniProtKB-KW"/>
</dbReference>
<dbReference type="AlphaFoldDB" id="A0A4Z0BFN3"/>
<dbReference type="SUPFAM" id="SSF46785">
    <property type="entry name" value="Winged helix' DNA-binding domain"/>
    <property type="match status" value="1"/>
</dbReference>
<keyword evidence="6" id="KW-1185">Reference proteome</keyword>
<keyword evidence="3" id="KW-0804">Transcription</keyword>
<reference evidence="5 6" key="1">
    <citation type="submission" date="2019-03" db="EMBL/GenBank/DDBJ databases">
        <title>Ramlibacter sp. 18x22-1, whole genome shotgun sequence.</title>
        <authorList>
            <person name="Zhang X."/>
            <person name="Feng G."/>
            <person name="Zhu H."/>
        </authorList>
    </citation>
    <scope>NUCLEOTIDE SEQUENCE [LARGE SCALE GENOMIC DNA]</scope>
    <source>
        <strain evidence="5 6">18x22-1</strain>
    </source>
</reference>
<sequence length="154" mass="17677">MSTTAARMSKTEFVARARFRHQLRLFEQFTEKACAAAGVTMPQYMLVLQVRGRPERDWALVGELADCLALKHHTTVELVSRCEAAGLVRRERDPDDQRKVRVLPTAKGARVADRVARAHEKELERLLGHLEEALERERVALVRPAARRRTRQEK</sequence>
<dbReference type="EMBL" id="SMLK01000008">
    <property type="protein sequence ID" value="TFY97189.1"/>
    <property type="molecule type" value="Genomic_DNA"/>
</dbReference>
<name>A0A4Z0BFN3_9BURK</name>
<dbReference type="Proteomes" id="UP000297839">
    <property type="component" value="Unassembled WGS sequence"/>
</dbReference>
<evidence type="ECO:0000256" key="1">
    <source>
        <dbReference type="ARBA" id="ARBA00023015"/>
    </source>
</evidence>
<dbReference type="InterPro" id="IPR036390">
    <property type="entry name" value="WH_DNA-bd_sf"/>
</dbReference>
<dbReference type="InterPro" id="IPR000835">
    <property type="entry name" value="HTH_MarR-typ"/>
</dbReference>
<proteinExistence type="predicted"/>
<dbReference type="Gene3D" id="1.10.10.10">
    <property type="entry name" value="Winged helix-like DNA-binding domain superfamily/Winged helix DNA-binding domain"/>
    <property type="match status" value="1"/>
</dbReference>
<protein>
    <submittedName>
        <fullName evidence="5">MarR family transcriptional regulator</fullName>
    </submittedName>
</protein>
<dbReference type="RefSeq" id="WP_135251388.1">
    <property type="nucleotide sequence ID" value="NZ_SMLK01000008.1"/>
</dbReference>
<evidence type="ECO:0000259" key="4">
    <source>
        <dbReference type="PROSITE" id="PS50995"/>
    </source>
</evidence>
<dbReference type="OrthoDB" id="8594189at2"/>
<evidence type="ECO:0000313" key="6">
    <source>
        <dbReference type="Proteomes" id="UP000297839"/>
    </source>
</evidence>
<dbReference type="InterPro" id="IPR036388">
    <property type="entry name" value="WH-like_DNA-bd_sf"/>
</dbReference>
<organism evidence="5 6">
    <name type="scientific">Ramlibacter humi</name>
    <dbReference type="NCBI Taxonomy" id="2530451"/>
    <lineage>
        <taxon>Bacteria</taxon>
        <taxon>Pseudomonadati</taxon>
        <taxon>Pseudomonadota</taxon>
        <taxon>Betaproteobacteria</taxon>
        <taxon>Burkholderiales</taxon>
        <taxon>Comamonadaceae</taxon>
        <taxon>Ramlibacter</taxon>
    </lineage>
</organism>
<evidence type="ECO:0000256" key="3">
    <source>
        <dbReference type="ARBA" id="ARBA00023163"/>
    </source>
</evidence>
<dbReference type="PROSITE" id="PS50995">
    <property type="entry name" value="HTH_MARR_2"/>
    <property type="match status" value="1"/>
</dbReference>
<dbReference type="Pfam" id="PF12802">
    <property type="entry name" value="MarR_2"/>
    <property type="match status" value="1"/>
</dbReference>
<keyword evidence="2" id="KW-0238">DNA-binding</keyword>
<dbReference type="GO" id="GO:0003700">
    <property type="term" value="F:DNA-binding transcription factor activity"/>
    <property type="evidence" value="ECO:0007669"/>
    <property type="project" value="InterPro"/>
</dbReference>
<dbReference type="PANTHER" id="PTHR42756:SF1">
    <property type="entry name" value="TRANSCRIPTIONAL REPRESSOR OF EMRAB OPERON"/>
    <property type="match status" value="1"/>
</dbReference>
<dbReference type="SMART" id="SM00347">
    <property type="entry name" value="HTH_MARR"/>
    <property type="match status" value="1"/>
</dbReference>